<organism evidence="7 8">
    <name type="scientific">Fusarium floridanum</name>
    <dbReference type="NCBI Taxonomy" id="1325733"/>
    <lineage>
        <taxon>Eukaryota</taxon>
        <taxon>Fungi</taxon>
        <taxon>Dikarya</taxon>
        <taxon>Ascomycota</taxon>
        <taxon>Pezizomycotina</taxon>
        <taxon>Sordariomycetes</taxon>
        <taxon>Hypocreomycetidae</taxon>
        <taxon>Hypocreales</taxon>
        <taxon>Nectriaceae</taxon>
        <taxon>Fusarium</taxon>
        <taxon>Fusarium solani species complex</taxon>
    </lineage>
</organism>
<dbReference type="Gene3D" id="2.40.400.10">
    <property type="entry name" value="Acetoacetate decarboxylase-like"/>
    <property type="match status" value="1"/>
</dbReference>
<dbReference type="InterPro" id="IPR050493">
    <property type="entry name" value="FAD-dep_Monooxygenase_BioMet"/>
</dbReference>
<keyword evidence="2" id="KW-0285">Flavoprotein</keyword>
<keyword evidence="8" id="KW-1185">Reference proteome</keyword>
<dbReference type="Pfam" id="PF01494">
    <property type="entry name" value="FAD_binding_3"/>
    <property type="match status" value="1"/>
</dbReference>
<keyword evidence="5" id="KW-0503">Monooxygenase</keyword>
<dbReference type="SUPFAM" id="SSF160104">
    <property type="entry name" value="Acetoacetate decarboxylase-like"/>
    <property type="match status" value="1"/>
</dbReference>
<dbReference type="PANTHER" id="PTHR13789:SF261">
    <property type="entry name" value="HYDROXYLASE, PUTATIVE (AFU_ORTHOLOGUE AFUA_7G00590)-RELATED"/>
    <property type="match status" value="1"/>
</dbReference>
<comment type="caution">
    <text evidence="7">The sequence shown here is derived from an EMBL/GenBank/DDBJ whole genome shotgun (WGS) entry which is preliminary data.</text>
</comment>
<proteinExistence type="inferred from homology"/>
<evidence type="ECO:0000256" key="3">
    <source>
        <dbReference type="ARBA" id="ARBA00022827"/>
    </source>
</evidence>
<dbReference type="Pfam" id="PF06314">
    <property type="entry name" value="ADC"/>
    <property type="match status" value="1"/>
</dbReference>
<dbReference type="EMBL" id="NKCL01000102">
    <property type="protein sequence ID" value="RSL82387.1"/>
    <property type="molecule type" value="Genomic_DNA"/>
</dbReference>
<dbReference type="Gene3D" id="3.50.50.60">
    <property type="entry name" value="FAD/NAD(P)-binding domain"/>
    <property type="match status" value="1"/>
</dbReference>
<dbReference type="AlphaFoldDB" id="A0A428RXY5"/>
<dbReference type="SUPFAM" id="SSF54373">
    <property type="entry name" value="FAD-linked reductases, C-terminal domain"/>
    <property type="match status" value="1"/>
</dbReference>
<evidence type="ECO:0000256" key="4">
    <source>
        <dbReference type="ARBA" id="ARBA00023002"/>
    </source>
</evidence>
<reference evidence="7 8" key="1">
    <citation type="submission" date="2017-06" db="EMBL/GenBank/DDBJ databases">
        <title>Comparative genomic analysis of Ambrosia Fusariam Clade fungi.</title>
        <authorList>
            <person name="Stajich J.E."/>
            <person name="Carrillo J."/>
            <person name="Kijimoto T."/>
            <person name="Eskalen A."/>
            <person name="O'Donnell K."/>
            <person name="Kasson M."/>
        </authorList>
    </citation>
    <scope>NUCLEOTIDE SEQUENCE [LARGE SCALE GENOMIC DNA]</scope>
    <source>
        <strain evidence="7 8">NRRL62606</strain>
    </source>
</reference>
<evidence type="ECO:0000256" key="5">
    <source>
        <dbReference type="ARBA" id="ARBA00023033"/>
    </source>
</evidence>
<dbReference type="PANTHER" id="PTHR13789">
    <property type="entry name" value="MONOOXYGENASE"/>
    <property type="match status" value="1"/>
</dbReference>
<dbReference type="Proteomes" id="UP000287972">
    <property type="component" value="Unassembled WGS sequence"/>
</dbReference>
<dbReference type="PRINTS" id="PR00420">
    <property type="entry name" value="RNGMNOXGNASE"/>
</dbReference>
<dbReference type="InterPro" id="IPR036188">
    <property type="entry name" value="FAD/NAD-bd_sf"/>
</dbReference>
<evidence type="ECO:0000256" key="1">
    <source>
        <dbReference type="ARBA" id="ARBA00007992"/>
    </source>
</evidence>
<evidence type="ECO:0000313" key="8">
    <source>
        <dbReference type="Proteomes" id="UP000287972"/>
    </source>
</evidence>
<dbReference type="InterPro" id="IPR023375">
    <property type="entry name" value="ADC_dom_sf"/>
</dbReference>
<keyword evidence="4" id="KW-0560">Oxidoreductase</keyword>
<protein>
    <recommendedName>
        <fullName evidence="6">FAD-binding domain-containing protein</fullName>
    </recommendedName>
</protein>
<dbReference type="GO" id="GO:0016829">
    <property type="term" value="F:lyase activity"/>
    <property type="evidence" value="ECO:0007669"/>
    <property type="project" value="InterPro"/>
</dbReference>
<name>A0A428RXY5_9HYPO</name>
<accession>A0A428RXY5</accession>
<sequence>MAPQTSPDSISGISRECPVAIQVACRVISTFVSVAQSSVGFCNWSLEYHATNHDWHFRSSPFEDFGGIGGLTAALGLRQQGHEVTLFERSRLAKETGAAIHLAPNCHGILRRFGVFPETFGANPVNGVTEYDAAGKLKFDNDLSKALRIWQHPWVLSHRVQLHEELKKLAVSSEGPGTPAVLQTSSQVVDVDPSTATVKLADGTSISGDLVLGADGVSSITRHIVAGPDVKPYGSGKSAFRFMIPCERIGNNPITKEFLDRQGYLTMWMGDDRRLIMYPCSNNTVMNFVGIHPSEISATASKGDGWGQGGSKELLLYVYKGFEQRVRSLLELVDSNELKVWTLLDMERIPTWYKGRLVLLGDAAHPFLPHQGQGGGIAIEDAASLCALLPRGTCRDDIANRLALYERLRDHRAHKVQEFTRQAGMDLNDENRGDFNIMEFMGYNFGHDEWHNSTRALRELLWSRNGGVYWRTPVSFGPMPSPRQDHYGRSIPSQDSRFTTYKLRFKTSATHLKTLLPTPAFSFYQPGTIAEATFQCTELKDLKWLGGGGYNFFGLWIHGVQYEKKDGSKLRGSFLAVLLESLTDPIVTGREELGMPKIYCDIDVQKKDATANIRCSWRGTTFAEMSLDGLAKEANVLTNGAISNPPSPEEGLLVYRYVPAVGQPGVADAAYPVFLQNGLAKNTPEVDTVTVGSGGRLVFTEGNWENLPTLHHIAAGFSEIPVYDIIESKVEEGRGVDDLAHARRVE</sequence>
<feature type="domain" description="FAD-binding" evidence="6">
    <location>
        <begin position="333"/>
        <end position="419"/>
    </location>
</feature>
<dbReference type="GO" id="GO:0071949">
    <property type="term" value="F:FAD binding"/>
    <property type="evidence" value="ECO:0007669"/>
    <property type="project" value="InterPro"/>
</dbReference>
<dbReference type="InterPro" id="IPR002938">
    <property type="entry name" value="FAD-bd"/>
</dbReference>
<gene>
    <name evidence="7" type="ORF">CEP51_005200</name>
</gene>
<evidence type="ECO:0000256" key="2">
    <source>
        <dbReference type="ARBA" id="ARBA00022630"/>
    </source>
</evidence>
<dbReference type="SUPFAM" id="SSF51905">
    <property type="entry name" value="FAD/NAD(P)-binding domain"/>
    <property type="match status" value="1"/>
</dbReference>
<dbReference type="InterPro" id="IPR010451">
    <property type="entry name" value="Acetoacetate_decarboxylase"/>
</dbReference>
<dbReference type="GO" id="GO:0004497">
    <property type="term" value="F:monooxygenase activity"/>
    <property type="evidence" value="ECO:0007669"/>
    <property type="project" value="UniProtKB-KW"/>
</dbReference>
<keyword evidence="3" id="KW-0274">FAD</keyword>
<evidence type="ECO:0000259" key="6">
    <source>
        <dbReference type="Pfam" id="PF01494"/>
    </source>
</evidence>
<evidence type="ECO:0000313" key="7">
    <source>
        <dbReference type="EMBL" id="RSL82387.1"/>
    </source>
</evidence>
<comment type="similarity">
    <text evidence="1">Belongs to the paxM FAD-dependent monooxygenase family.</text>
</comment>